<dbReference type="Proteomes" id="UP001321582">
    <property type="component" value="Chromosome"/>
</dbReference>
<gene>
    <name evidence="1" type="ORF">HLVA_04300</name>
</gene>
<organism evidence="1 2">
    <name type="scientific">Haliovirga abyssi</name>
    <dbReference type="NCBI Taxonomy" id="2996794"/>
    <lineage>
        <taxon>Bacteria</taxon>
        <taxon>Fusobacteriati</taxon>
        <taxon>Fusobacteriota</taxon>
        <taxon>Fusobacteriia</taxon>
        <taxon>Fusobacteriales</taxon>
        <taxon>Haliovirgaceae</taxon>
        <taxon>Haliovirga</taxon>
    </lineage>
</organism>
<dbReference type="EMBL" id="AP027059">
    <property type="protein sequence ID" value="BDU49861.1"/>
    <property type="molecule type" value="Genomic_DNA"/>
</dbReference>
<reference evidence="1 2" key="1">
    <citation type="submission" date="2022-11" db="EMBL/GenBank/DDBJ databases">
        <title>Haliovirga abyssi gen. nov., sp. nov., a mesophilic fermentative bacterium isolated from the Iheya North hydrothermal field and the proposal of Haliovirgaceae fam. nov.</title>
        <authorList>
            <person name="Miyazaki U."/>
            <person name="Tame A."/>
            <person name="Miyazaki J."/>
            <person name="Takai K."/>
            <person name="Sawayama S."/>
            <person name="Kitajima M."/>
            <person name="Okamoto A."/>
            <person name="Nakagawa S."/>
        </authorList>
    </citation>
    <scope>NUCLEOTIDE SEQUENCE [LARGE SCALE GENOMIC DNA]</scope>
    <source>
        <strain evidence="1 2">IC12</strain>
    </source>
</reference>
<dbReference type="KEGG" id="haby:HLVA_04300"/>
<dbReference type="RefSeq" id="WP_307904803.1">
    <property type="nucleotide sequence ID" value="NZ_AP027059.1"/>
</dbReference>
<keyword evidence="2" id="KW-1185">Reference proteome</keyword>
<proteinExistence type="predicted"/>
<evidence type="ECO:0000313" key="2">
    <source>
        <dbReference type="Proteomes" id="UP001321582"/>
    </source>
</evidence>
<dbReference type="AlphaFoldDB" id="A0AAU9DUY1"/>
<accession>A0AAU9DUY1</accession>
<name>A0AAU9DUY1_9FUSO</name>
<sequence>MKKINLLVIVILLVIVGGCFSSENININDGTITLNEKIEVAKEEVELKIEGIVEGKYYIETIGDVYCNIYNETGEEISGLNLMNTLKSGYYIKTHNSGTIEIKSKEYVPLIELNEIKTVSGNKLFKIREGVSEDQYYIETTKDVCYGIYDESGDRVDFNLMDKLKPGYYIKTYNSGTIEIKSKDYTPLIGLNEIKTVSGDKLFKISEGISEGQYYIETTKDVIYGIYDESGNRVDSNLMDKLKSGYYIKIYNSGTIEIKSKDYTPLIGLNEIKTVSGKKSFKIREGVSEEQYYIETTKDVGYEIYDESGDRVDSNLMDKLKSGYYIKTYNSGTIEIKSKEYTPLIGLNEIKTVSGKKSFKIREGVSEEQYYIETTKDVFYEIYDESGNRVESAMNILKSGYYIKTYNSGTIEIKER</sequence>
<protein>
    <submittedName>
        <fullName evidence="1">Uncharacterized protein</fullName>
    </submittedName>
</protein>
<evidence type="ECO:0000313" key="1">
    <source>
        <dbReference type="EMBL" id="BDU49861.1"/>
    </source>
</evidence>
<dbReference type="PROSITE" id="PS51257">
    <property type="entry name" value="PROKAR_LIPOPROTEIN"/>
    <property type="match status" value="1"/>
</dbReference>